<dbReference type="InterPro" id="IPR000601">
    <property type="entry name" value="PKD_dom"/>
</dbReference>
<reference evidence="2 3" key="1">
    <citation type="submission" date="2020-02" db="EMBL/GenBank/DDBJ databases">
        <title>Draft genome sequence of two Spirosoma agri KCTC 52727 and Spirosoma terrae KCTC 52035.</title>
        <authorList>
            <person name="Rojas J."/>
            <person name="Ambika Manirajan B."/>
            <person name="Suarez C."/>
            <person name="Ratering S."/>
            <person name="Schnell S."/>
        </authorList>
    </citation>
    <scope>NUCLEOTIDE SEQUENCE [LARGE SCALE GENOMIC DNA]</scope>
    <source>
        <strain evidence="2 3">KCTC 52035</strain>
    </source>
</reference>
<feature type="domain" description="PKD" evidence="1">
    <location>
        <begin position="35"/>
        <end position="111"/>
    </location>
</feature>
<dbReference type="InterPro" id="IPR022409">
    <property type="entry name" value="PKD/Chitinase_dom"/>
</dbReference>
<dbReference type="EMBL" id="JAAFZH010000007">
    <property type="protein sequence ID" value="NDU96558.1"/>
    <property type="molecule type" value="Genomic_DNA"/>
</dbReference>
<dbReference type="Pfam" id="PF18911">
    <property type="entry name" value="PKD_4"/>
    <property type="match status" value="2"/>
</dbReference>
<dbReference type="CDD" id="cd00146">
    <property type="entry name" value="PKD"/>
    <property type="match status" value="2"/>
</dbReference>
<feature type="domain" description="PKD" evidence="1">
    <location>
        <begin position="120"/>
        <end position="196"/>
    </location>
</feature>
<dbReference type="InterPro" id="IPR013783">
    <property type="entry name" value="Ig-like_fold"/>
</dbReference>
<gene>
    <name evidence="2" type="ORF">GK108_16880</name>
</gene>
<keyword evidence="3" id="KW-1185">Reference proteome</keyword>
<accession>A0A6L9LDJ1</accession>
<evidence type="ECO:0000313" key="3">
    <source>
        <dbReference type="Proteomes" id="UP000474175"/>
    </source>
</evidence>
<dbReference type="AlphaFoldDB" id="A0A6L9LDJ1"/>
<dbReference type="RefSeq" id="WP_163950922.1">
    <property type="nucleotide sequence ID" value="NZ_JAAFZH010000007.1"/>
</dbReference>
<dbReference type="InterPro" id="IPR035986">
    <property type="entry name" value="PKD_dom_sf"/>
</dbReference>
<dbReference type="Gene3D" id="2.60.40.10">
    <property type="entry name" value="Immunoglobulins"/>
    <property type="match status" value="2"/>
</dbReference>
<dbReference type="PROSITE" id="PS51257">
    <property type="entry name" value="PROKAR_LIPOPROTEIN"/>
    <property type="match status" value="1"/>
</dbReference>
<dbReference type="PROSITE" id="PS50093">
    <property type="entry name" value="PKD"/>
    <property type="match status" value="2"/>
</dbReference>
<sequence>MKTQLVRSYLSVYLSILSLLFITGSCDQKEPTPKPVAFFGYSPTTNLVAPVTISFANKSNNSTSYVWTYGTGQTATSNDLTLTFSAGGVYTITLAAKGEGGTDTYSQTIYIDSPPVAKPPTAGFTYSPSQNLVAPAIVSFSNTSSNASGYKWDFGDGTTSTQTNPTKQFTKDGSYTVKLVATGAGGSAETSKNLVIGKAATTGQAVFWTSQSTGWNSIDVTVDGTAAGTITGYYNSAPNCGASVTVTRPPGTYAYTARSNTGVTWSGNITITENQCSTMRLNFPDTPATNTNCDWNKYTNSESLTVESKWGGCGADGLSIKITNKTNVKLNCYFCMEYKNGKWDCGASTINAGAYHTSWSCENTGKVKVWAIDNDVFNKNNCPYPKP</sequence>
<evidence type="ECO:0000259" key="1">
    <source>
        <dbReference type="PROSITE" id="PS50093"/>
    </source>
</evidence>
<name>A0A6L9LDJ1_9BACT</name>
<evidence type="ECO:0000313" key="2">
    <source>
        <dbReference type="EMBL" id="NDU96558.1"/>
    </source>
</evidence>
<dbReference type="SUPFAM" id="SSF49299">
    <property type="entry name" value="PKD domain"/>
    <property type="match status" value="2"/>
</dbReference>
<organism evidence="2 3">
    <name type="scientific">Spirosoma terrae</name>
    <dbReference type="NCBI Taxonomy" id="1968276"/>
    <lineage>
        <taxon>Bacteria</taxon>
        <taxon>Pseudomonadati</taxon>
        <taxon>Bacteroidota</taxon>
        <taxon>Cytophagia</taxon>
        <taxon>Cytophagales</taxon>
        <taxon>Cytophagaceae</taxon>
        <taxon>Spirosoma</taxon>
    </lineage>
</organism>
<proteinExistence type="predicted"/>
<dbReference type="SMART" id="SM00089">
    <property type="entry name" value="PKD"/>
    <property type="match status" value="2"/>
</dbReference>
<dbReference type="Proteomes" id="UP000474175">
    <property type="component" value="Unassembled WGS sequence"/>
</dbReference>
<comment type="caution">
    <text evidence="2">The sequence shown here is derived from an EMBL/GenBank/DDBJ whole genome shotgun (WGS) entry which is preliminary data.</text>
</comment>
<protein>
    <submittedName>
        <fullName evidence="2">PKD domain-containing protein</fullName>
    </submittedName>
</protein>